<dbReference type="EMBL" id="JAGMWN010000001">
    <property type="protein sequence ID" value="MBP5855550.1"/>
    <property type="molecule type" value="Genomic_DNA"/>
</dbReference>
<dbReference type="Proteomes" id="UP000672602">
    <property type="component" value="Unassembled WGS sequence"/>
</dbReference>
<dbReference type="PANTHER" id="PTHR39332">
    <property type="entry name" value="BLL4707 PROTEIN"/>
    <property type="match status" value="1"/>
</dbReference>
<organism evidence="1 2">
    <name type="scientific">Marivibrio halodurans</name>
    <dbReference type="NCBI Taxonomy" id="2039722"/>
    <lineage>
        <taxon>Bacteria</taxon>
        <taxon>Pseudomonadati</taxon>
        <taxon>Pseudomonadota</taxon>
        <taxon>Alphaproteobacteria</taxon>
        <taxon>Rhodospirillales</taxon>
        <taxon>Rhodospirillaceae</taxon>
        <taxon>Marivibrio</taxon>
    </lineage>
</organism>
<name>A0A8J7RW96_9PROT</name>
<dbReference type="SUPFAM" id="SSF55961">
    <property type="entry name" value="Bet v1-like"/>
    <property type="match status" value="1"/>
</dbReference>
<gene>
    <name evidence="1" type="ORF">KAJ83_00905</name>
</gene>
<protein>
    <submittedName>
        <fullName evidence="1">SRPBCC family protein</fullName>
    </submittedName>
</protein>
<dbReference type="InterPro" id="IPR023393">
    <property type="entry name" value="START-like_dom_sf"/>
</dbReference>
<keyword evidence="2" id="KW-1185">Reference proteome</keyword>
<comment type="caution">
    <text evidence="1">The sequence shown here is derived from an EMBL/GenBank/DDBJ whole genome shotgun (WGS) entry which is preliminary data.</text>
</comment>
<proteinExistence type="predicted"/>
<dbReference type="Gene3D" id="3.30.530.20">
    <property type="match status" value="1"/>
</dbReference>
<sequence length="139" mass="15189">MPLAEAECAIPAPPDAVWKVAGGFGSLADWHPAVARCTLEAEGRQRRLILVDGGELLEALLQRDDAARAYAYRIVESPMPVDNYQATFHIEDDGAGGSIAHWSARFDVREDEDPAPVERSVQGIFESGLEQLRQLASNM</sequence>
<evidence type="ECO:0000313" key="2">
    <source>
        <dbReference type="Proteomes" id="UP000672602"/>
    </source>
</evidence>
<reference evidence="1" key="1">
    <citation type="submission" date="2021-04" db="EMBL/GenBank/DDBJ databases">
        <authorList>
            <person name="Zhang D.-C."/>
        </authorList>
    </citation>
    <scope>NUCLEOTIDE SEQUENCE</scope>
    <source>
        <strain evidence="1">CGMCC 1.15697</strain>
    </source>
</reference>
<evidence type="ECO:0000313" key="1">
    <source>
        <dbReference type="EMBL" id="MBP5855550.1"/>
    </source>
</evidence>
<dbReference type="CDD" id="cd07821">
    <property type="entry name" value="PYR_PYL_RCAR_like"/>
    <property type="match status" value="1"/>
</dbReference>
<dbReference type="Pfam" id="PF10604">
    <property type="entry name" value="Polyketide_cyc2"/>
    <property type="match status" value="1"/>
</dbReference>
<dbReference type="InterPro" id="IPR019587">
    <property type="entry name" value="Polyketide_cyclase/dehydratase"/>
</dbReference>
<accession>A0A8J7RW96</accession>
<dbReference type="RefSeq" id="WP_210680133.1">
    <property type="nucleotide sequence ID" value="NZ_JAGMWN010000001.1"/>
</dbReference>
<dbReference type="AlphaFoldDB" id="A0A8J7RW96"/>
<dbReference type="PANTHER" id="PTHR39332:SF7">
    <property type="entry name" value="SRPBCC FAMILY PROTEIN"/>
    <property type="match status" value="1"/>
</dbReference>